<dbReference type="Proteomes" id="UP001202831">
    <property type="component" value="Unassembled WGS sequence"/>
</dbReference>
<reference evidence="2 3" key="1">
    <citation type="submission" date="2022-01" db="EMBL/GenBank/DDBJ databases">
        <title>Whole genome-based taxonomy of the Shewanellaceae.</title>
        <authorList>
            <person name="Martin-Rodriguez A.J."/>
        </authorList>
    </citation>
    <scope>NUCLEOTIDE SEQUENCE [LARGE SCALE GENOMIC DNA]</scope>
    <source>
        <strain evidence="2 3">DSM 21332</strain>
    </source>
</reference>
<feature type="transmembrane region" description="Helical" evidence="1">
    <location>
        <begin position="103"/>
        <end position="123"/>
    </location>
</feature>
<evidence type="ECO:0000313" key="3">
    <source>
        <dbReference type="Proteomes" id="UP001202831"/>
    </source>
</evidence>
<feature type="transmembrane region" description="Helical" evidence="1">
    <location>
        <begin position="52"/>
        <end position="69"/>
    </location>
</feature>
<evidence type="ECO:0008006" key="4">
    <source>
        <dbReference type="Google" id="ProtNLM"/>
    </source>
</evidence>
<gene>
    <name evidence="2" type="ORF">L2725_06890</name>
</gene>
<dbReference type="RefSeq" id="WP_249248260.1">
    <property type="nucleotide sequence ID" value="NZ_JAKIKT010000002.1"/>
</dbReference>
<keyword evidence="1" id="KW-0472">Membrane</keyword>
<feature type="transmembrane region" description="Helical" evidence="1">
    <location>
        <begin position="23"/>
        <end position="40"/>
    </location>
</feature>
<keyword evidence="3" id="KW-1185">Reference proteome</keyword>
<name>A0ABT0N512_9GAMM</name>
<protein>
    <recommendedName>
        <fullName evidence="4">Transmembrane protein</fullName>
    </recommendedName>
</protein>
<organism evidence="2 3">
    <name type="scientific">Shewanella corallii</name>
    <dbReference type="NCBI Taxonomy" id="560080"/>
    <lineage>
        <taxon>Bacteria</taxon>
        <taxon>Pseudomonadati</taxon>
        <taxon>Pseudomonadota</taxon>
        <taxon>Gammaproteobacteria</taxon>
        <taxon>Alteromonadales</taxon>
        <taxon>Shewanellaceae</taxon>
        <taxon>Shewanella</taxon>
    </lineage>
</organism>
<keyword evidence="1" id="KW-1133">Transmembrane helix</keyword>
<comment type="caution">
    <text evidence="2">The sequence shown here is derived from an EMBL/GenBank/DDBJ whole genome shotgun (WGS) entry which is preliminary data.</text>
</comment>
<sequence length="141" mass="15698">METLTITEIFNMFQSQYSQVDKLWNYFGVVSLAVAGFTIGNDKASSSLKEPFFIIVGYLAFCLGNYHALLEGHTFLYALAEKYNSMTVNGELPHLQLSTPAEISRFYCIVVATFSTAVAVVSFSRLKQARAQTSQEQTPSE</sequence>
<dbReference type="EMBL" id="JAKIKT010000002">
    <property type="protein sequence ID" value="MCL2913514.1"/>
    <property type="molecule type" value="Genomic_DNA"/>
</dbReference>
<accession>A0ABT0N512</accession>
<evidence type="ECO:0000313" key="2">
    <source>
        <dbReference type="EMBL" id="MCL2913514.1"/>
    </source>
</evidence>
<evidence type="ECO:0000256" key="1">
    <source>
        <dbReference type="SAM" id="Phobius"/>
    </source>
</evidence>
<proteinExistence type="predicted"/>
<keyword evidence="1" id="KW-0812">Transmembrane</keyword>